<dbReference type="AlphaFoldDB" id="A0A7N2KPW9"/>
<evidence type="ECO:0008006" key="4">
    <source>
        <dbReference type="Google" id="ProtNLM"/>
    </source>
</evidence>
<proteinExistence type="predicted"/>
<gene>
    <name evidence="2" type="primary">LOC115988604</name>
</gene>
<name>A0A7N2KPW9_QUELO</name>
<sequence>MQQRSSSFSSRAHGSDEHCVINVSQQQPVQVKQCPPKKMDDMADLHLDTKKKKKKIFLPWSASKWVLHAIPVIVLLCFFLLWWFSYHVKLVKVDGLITATHQIETPVTRNDTHIDVTILAVATSPITSVPLNLTSNNETEAHLVSTTDLRTILGDAAFSIMFA</sequence>
<dbReference type="Proteomes" id="UP000594261">
    <property type="component" value="Chromosome 1"/>
</dbReference>
<dbReference type="EMBL" id="LRBV02000001">
    <property type="status" value="NOT_ANNOTATED_CDS"/>
    <property type="molecule type" value="Genomic_DNA"/>
</dbReference>
<evidence type="ECO:0000256" key="1">
    <source>
        <dbReference type="SAM" id="Phobius"/>
    </source>
</evidence>
<dbReference type="PANTHER" id="PTHR34189">
    <property type="entry name" value="TRANSMEMBRANE PROTEIN"/>
    <property type="match status" value="1"/>
</dbReference>
<dbReference type="OMA" id="TAIRQIH"/>
<dbReference type="OrthoDB" id="1191655at2759"/>
<keyword evidence="3" id="KW-1185">Reference proteome</keyword>
<keyword evidence="1" id="KW-0472">Membrane</keyword>
<dbReference type="EnsemblPlants" id="QL01p035454:mrna">
    <property type="protein sequence ID" value="QL01p035454:mrna"/>
    <property type="gene ID" value="QL01p035454"/>
</dbReference>
<keyword evidence="1" id="KW-0812">Transmembrane</keyword>
<reference evidence="2" key="2">
    <citation type="submission" date="2021-01" db="UniProtKB">
        <authorList>
            <consortium name="EnsemblPlants"/>
        </authorList>
    </citation>
    <scope>IDENTIFICATION</scope>
</reference>
<dbReference type="GeneID" id="115988604"/>
<organism evidence="2 3">
    <name type="scientific">Quercus lobata</name>
    <name type="common">Valley oak</name>
    <dbReference type="NCBI Taxonomy" id="97700"/>
    <lineage>
        <taxon>Eukaryota</taxon>
        <taxon>Viridiplantae</taxon>
        <taxon>Streptophyta</taxon>
        <taxon>Embryophyta</taxon>
        <taxon>Tracheophyta</taxon>
        <taxon>Spermatophyta</taxon>
        <taxon>Magnoliopsida</taxon>
        <taxon>eudicotyledons</taxon>
        <taxon>Gunneridae</taxon>
        <taxon>Pentapetalae</taxon>
        <taxon>rosids</taxon>
        <taxon>fabids</taxon>
        <taxon>Fagales</taxon>
        <taxon>Fagaceae</taxon>
        <taxon>Quercus</taxon>
    </lineage>
</organism>
<dbReference type="KEGG" id="qlo:115988604"/>
<evidence type="ECO:0000313" key="3">
    <source>
        <dbReference type="Proteomes" id="UP000594261"/>
    </source>
</evidence>
<dbReference type="PANTHER" id="PTHR34189:SF18">
    <property type="entry name" value="SERINE_THREONINE-KINASE RLCKVII PROTEIN"/>
    <property type="match status" value="1"/>
</dbReference>
<accession>A0A7N2KPW9</accession>
<reference evidence="2 3" key="1">
    <citation type="journal article" date="2016" name="G3 (Bethesda)">
        <title>First Draft Assembly and Annotation of the Genome of a California Endemic Oak Quercus lobata Nee (Fagaceae).</title>
        <authorList>
            <person name="Sork V.L."/>
            <person name="Fitz-Gibbon S.T."/>
            <person name="Puiu D."/>
            <person name="Crepeau M."/>
            <person name="Gugger P.F."/>
            <person name="Sherman R."/>
            <person name="Stevens K."/>
            <person name="Langley C.H."/>
            <person name="Pellegrini M."/>
            <person name="Salzberg S.L."/>
        </authorList>
    </citation>
    <scope>NUCLEOTIDE SEQUENCE [LARGE SCALE GENOMIC DNA]</scope>
    <source>
        <strain evidence="2 3">cv. SW786</strain>
    </source>
</reference>
<keyword evidence="1" id="KW-1133">Transmembrane helix</keyword>
<dbReference type="RefSeq" id="XP_030968030.1">
    <property type="nucleotide sequence ID" value="XM_031112170.1"/>
</dbReference>
<evidence type="ECO:0000313" key="2">
    <source>
        <dbReference type="EnsemblPlants" id="QL01p035454:mrna"/>
    </source>
</evidence>
<dbReference type="InParanoid" id="A0A7N2KPW9"/>
<feature type="transmembrane region" description="Helical" evidence="1">
    <location>
        <begin position="65"/>
        <end position="84"/>
    </location>
</feature>
<dbReference type="Gramene" id="QL01p035454:mrna">
    <property type="protein sequence ID" value="QL01p035454:mrna"/>
    <property type="gene ID" value="QL01p035454"/>
</dbReference>
<protein>
    <recommendedName>
        <fullName evidence="4">Transmembrane protein</fullName>
    </recommendedName>
</protein>